<dbReference type="KEGG" id="bdo:EL88_09435"/>
<organism evidence="7 8">
    <name type="scientific">Phocaeicola dorei</name>
    <dbReference type="NCBI Taxonomy" id="357276"/>
    <lineage>
        <taxon>Bacteria</taxon>
        <taxon>Pseudomonadati</taxon>
        <taxon>Bacteroidota</taxon>
        <taxon>Bacteroidia</taxon>
        <taxon>Bacteroidales</taxon>
        <taxon>Bacteroidaceae</taxon>
        <taxon>Phocaeicola</taxon>
    </lineage>
</organism>
<evidence type="ECO:0000313" key="7">
    <source>
        <dbReference type="EMBL" id="GKH82748.1"/>
    </source>
</evidence>
<dbReference type="Pfam" id="PF07940">
    <property type="entry name" value="Hepar_II_III_C"/>
    <property type="match status" value="1"/>
</dbReference>
<gene>
    <name evidence="7" type="ORF">CE91St7_36320</name>
</gene>
<name>A0AA37KI77_9BACT</name>
<evidence type="ECO:0000259" key="5">
    <source>
        <dbReference type="Pfam" id="PF07940"/>
    </source>
</evidence>
<dbReference type="EMBL" id="BQOB01000001">
    <property type="protein sequence ID" value="GKH82748.1"/>
    <property type="molecule type" value="Genomic_DNA"/>
</dbReference>
<dbReference type="GO" id="GO:0016829">
    <property type="term" value="F:lyase activity"/>
    <property type="evidence" value="ECO:0007669"/>
    <property type="project" value="UniProtKB-KW"/>
</dbReference>
<dbReference type="Pfam" id="PF16889">
    <property type="entry name" value="Hepar_II_III_N"/>
    <property type="match status" value="1"/>
</dbReference>
<feature type="domain" description="Heparinase II/III-like C-terminal" evidence="5">
    <location>
        <begin position="400"/>
        <end position="615"/>
    </location>
</feature>
<dbReference type="InterPro" id="IPR012480">
    <property type="entry name" value="Hepar_II_III_C"/>
</dbReference>
<feature type="domain" description="Heparin-sulfate lyase N-terminal" evidence="6">
    <location>
        <begin position="119"/>
        <end position="315"/>
    </location>
</feature>
<evidence type="ECO:0000256" key="1">
    <source>
        <dbReference type="ARBA" id="ARBA00004418"/>
    </source>
</evidence>
<dbReference type="Gene3D" id="2.70.98.70">
    <property type="match status" value="1"/>
</dbReference>
<dbReference type="AlphaFoldDB" id="A0AA37KI77"/>
<dbReference type="SUPFAM" id="SSF48230">
    <property type="entry name" value="Chondroitin AC/alginate lyase"/>
    <property type="match status" value="1"/>
</dbReference>
<comment type="subcellular location">
    <subcellularLocation>
        <location evidence="1">Periplasm</location>
    </subcellularLocation>
</comment>
<dbReference type="PANTHER" id="PTHR39210">
    <property type="entry name" value="HEPARIN-SULFATE LYASE"/>
    <property type="match status" value="1"/>
</dbReference>
<evidence type="ECO:0000313" key="8">
    <source>
        <dbReference type="Proteomes" id="UP001055104"/>
    </source>
</evidence>
<evidence type="ECO:0000259" key="6">
    <source>
        <dbReference type="Pfam" id="PF16889"/>
    </source>
</evidence>
<keyword evidence="3" id="KW-0574">Periplasm</keyword>
<evidence type="ECO:0000256" key="4">
    <source>
        <dbReference type="ARBA" id="ARBA00023239"/>
    </source>
</evidence>
<comment type="caution">
    <text evidence="7">The sequence shown here is derived from an EMBL/GenBank/DDBJ whole genome shotgun (WGS) entry which is preliminary data.</text>
</comment>
<dbReference type="InterPro" id="IPR031680">
    <property type="entry name" value="Hepar_II_III_N"/>
</dbReference>
<evidence type="ECO:0000256" key="3">
    <source>
        <dbReference type="ARBA" id="ARBA00022764"/>
    </source>
</evidence>
<evidence type="ECO:0000256" key="2">
    <source>
        <dbReference type="ARBA" id="ARBA00022729"/>
    </source>
</evidence>
<evidence type="ECO:0008006" key="9">
    <source>
        <dbReference type="Google" id="ProtNLM"/>
    </source>
</evidence>
<proteinExistence type="predicted"/>
<sequence>MKKISWYYNRLRAMNAKEILWRLEQKKSQHREKVRFANSDMDITSSLFYEEISHLSFDAGRLGLNFKNKKFGVRTDIHLLGGYDYGIYKQDWHAGFQTGNKWSRKFSYSLPYKQCDHIGDARTNWELNRHFQFALLAKNFYATSDLKYYRELQALFDSWRRENPFLKGISWTSVMEVAIRAINWMYTLAFLSQSKNVDKDFKIRLSVGIRNMIGYVSQHYSRFSSANNHLLVEATAIGLAGLAFHCEKWKTLGISILTEELLKQNYTDGVNKELSLHYQMFGMEAYALMIHSMQTCNCNVPEIWLQMLEKMTEYVGCSSWRGNVAMEFGDDDEGKILDLQGGEINHLQYIMQLCSLVLKTPYQYIFQHPVNETVCWLFTDEEIGDMRRMEPLPISDACCFKEGGNTFLRDGQDRVLIGIDHAALGFGSIAAHGHADALSFQMMMDGKMLFADPGTYIYHCDLPFRNLFRKTEMHNTLCIDGRNQSEMLGAFLWGRKAKCTLENYSVDNNIVRLEAFHDGYAPVRHQRVFEWEHSNLKLRIKDGITKAVPWCATLLLGPDCEAYIDRNTIQIRMGENSCCVNINTPIGLVGIEDVWLSPCYGKKMKTKAIKIRGNSKTLEVELHLFLKDL</sequence>
<dbReference type="GO" id="GO:0042597">
    <property type="term" value="C:periplasmic space"/>
    <property type="evidence" value="ECO:0007669"/>
    <property type="project" value="UniProtKB-SubCell"/>
</dbReference>
<accession>A0AA37KI77</accession>
<dbReference type="Proteomes" id="UP001055104">
    <property type="component" value="Unassembled WGS sequence"/>
</dbReference>
<keyword evidence="4" id="KW-0456">Lyase</keyword>
<reference evidence="7" key="1">
    <citation type="submission" date="2022-01" db="EMBL/GenBank/DDBJ databases">
        <title>Novel bile acid biosynthetic pathways are enriched in the microbiome of centenarians.</title>
        <authorList>
            <person name="Sato Y."/>
            <person name="Atarashi K."/>
            <person name="Plichta R.D."/>
            <person name="Arai Y."/>
            <person name="Sasajima S."/>
            <person name="Kearney M.S."/>
            <person name="Suda W."/>
            <person name="Takeshita K."/>
            <person name="Sasaki T."/>
            <person name="Okamoto S."/>
            <person name="Skelly N.A."/>
            <person name="Okamura Y."/>
            <person name="Vlamakis H."/>
            <person name="Li Y."/>
            <person name="Tanoue T."/>
            <person name="Takei H."/>
            <person name="Nittono H."/>
            <person name="Narushima S."/>
            <person name="Irie J."/>
            <person name="Itoh H."/>
            <person name="Moriya K."/>
            <person name="Sugiura Y."/>
            <person name="Suematsu M."/>
            <person name="Moritoki N."/>
            <person name="Shibata S."/>
            <person name="Littman R.D."/>
            <person name="Fischbach A.M."/>
            <person name="Uwamino Y."/>
            <person name="Inoue T."/>
            <person name="Honda A."/>
            <person name="Hattori M."/>
            <person name="Murai T."/>
            <person name="Xavier J.R."/>
            <person name="Hirose N."/>
            <person name="Honda K."/>
        </authorList>
    </citation>
    <scope>NUCLEOTIDE SEQUENCE</scope>
    <source>
        <strain evidence="7">CE91-St7</strain>
    </source>
</reference>
<dbReference type="RefSeq" id="WP_234256134.1">
    <property type="nucleotide sequence ID" value="NZ_BQOA01000001.1"/>
</dbReference>
<protein>
    <recommendedName>
        <fullName evidence="9">Heparin-sulfate lyase N-terminal domain-containing protein</fullName>
    </recommendedName>
</protein>
<dbReference type="PANTHER" id="PTHR39210:SF1">
    <property type="entry name" value="HEPARIN-SULFATE LYASE"/>
    <property type="match status" value="1"/>
</dbReference>
<keyword evidence="2" id="KW-0732">Signal</keyword>
<dbReference type="Gene3D" id="1.50.10.100">
    <property type="entry name" value="Chondroitin AC/alginate lyase"/>
    <property type="match status" value="1"/>
</dbReference>
<dbReference type="InterPro" id="IPR008929">
    <property type="entry name" value="Chondroitin_lyas"/>
</dbReference>